<dbReference type="Gene3D" id="1.20.1070.10">
    <property type="entry name" value="Rhodopsin 7-helix transmembrane proteins"/>
    <property type="match status" value="1"/>
</dbReference>
<keyword evidence="3" id="KW-0735">Signal-anchor</keyword>
<evidence type="ECO:0000256" key="5">
    <source>
        <dbReference type="ARBA" id="ARBA00023136"/>
    </source>
</evidence>
<dbReference type="PANTHER" id="PTHR12270">
    <property type="entry name" value="GLYCOSYLTRANSFERASE-RELATED"/>
    <property type="match status" value="1"/>
</dbReference>
<dbReference type="EnsemblMetazoa" id="PPA05786.1">
    <property type="protein sequence ID" value="PPA05786.1"/>
    <property type="gene ID" value="WBGene00095340"/>
</dbReference>
<accession>A0A2A6C1N4</accession>
<dbReference type="SUPFAM" id="SSF81321">
    <property type="entry name" value="Family A G protein-coupled receptor-like"/>
    <property type="match status" value="1"/>
</dbReference>
<sequence>MFTRIVHDSLCDDMISNNKESIHALSMLLTGSSLSGRRSINCRFVLIICIKKVMSKVRMLELRQFCVWPVSSFQLALSLLQIQHIPYCGNGSLLRSYPFLLLLPVRNCIKIQGLGMTVPLTMWYCVIVISRVEPKQKNVIIALVCVHLPIVSIYVSEYDDQRINSEMIIGMIIATASIRLDKILEAVEHMSISAVFTALSPLFNIIFTPPYRKMLTRIVHDSFNGASLALNVLIFWLILTKTPSYLRCYSLVLLYLAVVQLTAAVSSLLIFKKIMSTPSYYIHSVCGPCRRWEISSLCFRINVVHMAGMAHFDALVAFCYCYRYYVIAYSRAEPLIRNVIISLIVLHLPTIAVYTNFAFSPHMEGVEQERAMNEMIRRDFSVHLAAYWFQCIIFITCFIVAIASIRLNRILASVEHMSASSRRRHSQILKSLLWQAILPSLYGLSAIAYKATMNRIKSGEEIGHIPLVMGSILTALSPIFNIIFTPPYRNALIRLIRSQEEEHRPKKSDDSNQRESTDRDEIGEIVRMNEGQERIELPIVHLVSLINGREDYLRVETLIKSILLFHRGGLHYHFIVDAISREVLSALLQTWQIENFRWSIYEAEENADRLGWIRSSRPGGFSQIELALDEILPGYIEKIILLEIDVLMIDDVTMMTAYFNEMEDGGALIAKDFNATSSKRETIGISLLHLRNMREGGWRDIWRKEAARIATGIGAKAPTEKDVIKSLTMQRPDLFYALPLNKMTALKAPSFLNAPATETFEFKFQKCISALDGSFFETQLKNQTFDSPRTLEYLTPQMASEAHEDVTLLLQAPVRKVAEEIESAMEWPGPVSVTAYGTDEERISLLSELKDAKRDVTLHYMYKTEKPAPNPIEHMKKLSIDSSKTSNVLLVDKLDLIDYSKDLYTLVREQREMNSTDIHIIQTADMHPIGAAMSKMIAQRVLAAGRGYLWAEAHLNVTTSFIVMSAIPERSKLQRRDRIHRQQRQRRHGVKPGNEWCQREIEILLKKSSQKRK</sequence>
<reference evidence="7" key="2">
    <citation type="submission" date="2022-06" db="UniProtKB">
        <authorList>
            <consortium name="EnsemblMetazoa"/>
        </authorList>
    </citation>
    <scope>IDENTIFICATION</scope>
    <source>
        <strain evidence="7">PS312</strain>
    </source>
</reference>
<dbReference type="GO" id="GO:0042285">
    <property type="term" value="F:xylosyltransferase activity"/>
    <property type="evidence" value="ECO:0000318"/>
    <property type="project" value="GO_Central"/>
</dbReference>
<dbReference type="GO" id="GO:0016020">
    <property type="term" value="C:membrane"/>
    <property type="evidence" value="ECO:0007669"/>
    <property type="project" value="UniProtKB-SubCell"/>
</dbReference>
<keyword evidence="4" id="KW-1133">Transmembrane helix</keyword>
<accession>A0A8R1U6K1</accession>
<gene>
    <name evidence="7" type="primary">WBGene00095340</name>
</gene>
<name>A0A2A6C1N4_PRIPA</name>
<dbReference type="Pfam" id="PF10317">
    <property type="entry name" value="7TM_GPCR_Srd"/>
    <property type="match status" value="1"/>
</dbReference>
<keyword evidence="2" id="KW-0812">Transmembrane</keyword>
<protein>
    <submittedName>
        <fullName evidence="7">G protein-coupled receptor</fullName>
    </submittedName>
</protein>
<dbReference type="SUPFAM" id="SSF53448">
    <property type="entry name" value="Nucleotide-diphospho-sugar transferases"/>
    <property type="match status" value="1"/>
</dbReference>
<organism evidence="7 8">
    <name type="scientific">Pristionchus pacificus</name>
    <name type="common">Parasitic nematode worm</name>
    <dbReference type="NCBI Taxonomy" id="54126"/>
    <lineage>
        <taxon>Eukaryota</taxon>
        <taxon>Metazoa</taxon>
        <taxon>Ecdysozoa</taxon>
        <taxon>Nematoda</taxon>
        <taxon>Chromadorea</taxon>
        <taxon>Rhabditida</taxon>
        <taxon>Rhabditina</taxon>
        <taxon>Diplogasteromorpha</taxon>
        <taxon>Diplogasteroidea</taxon>
        <taxon>Neodiplogasteridae</taxon>
        <taxon>Pristionchus</taxon>
    </lineage>
</organism>
<comment type="subcellular location">
    <subcellularLocation>
        <location evidence="1">Membrane</location>
        <topology evidence="1">Single-pass type II membrane protein</topology>
    </subcellularLocation>
</comment>
<proteinExistence type="predicted"/>
<keyword evidence="5" id="KW-0472">Membrane</keyword>
<evidence type="ECO:0000256" key="2">
    <source>
        <dbReference type="ARBA" id="ARBA00022692"/>
    </source>
</evidence>
<dbReference type="InterPro" id="IPR029044">
    <property type="entry name" value="Nucleotide-diphossugar_trans"/>
</dbReference>
<dbReference type="Gene3D" id="3.90.550.10">
    <property type="entry name" value="Spore Coat Polysaccharide Biosynthesis Protein SpsA, Chain A"/>
    <property type="match status" value="1"/>
</dbReference>
<dbReference type="GO" id="GO:0005794">
    <property type="term" value="C:Golgi apparatus"/>
    <property type="evidence" value="ECO:0000318"/>
    <property type="project" value="GO_Central"/>
</dbReference>
<evidence type="ECO:0000256" key="1">
    <source>
        <dbReference type="ARBA" id="ARBA00004606"/>
    </source>
</evidence>
<dbReference type="AlphaFoldDB" id="A0A2A6C1N4"/>
<dbReference type="PANTHER" id="PTHR12270:SF25">
    <property type="entry name" value="GLYCOSYLTRANSFERASE-LIKE PROTEIN LARGE"/>
    <property type="match status" value="1"/>
</dbReference>
<reference evidence="8" key="1">
    <citation type="journal article" date="2008" name="Nat. Genet.">
        <title>The Pristionchus pacificus genome provides a unique perspective on nematode lifestyle and parasitism.</title>
        <authorList>
            <person name="Dieterich C."/>
            <person name="Clifton S.W."/>
            <person name="Schuster L.N."/>
            <person name="Chinwalla A."/>
            <person name="Delehaunty K."/>
            <person name="Dinkelacker I."/>
            <person name="Fulton L."/>
            <person name="Fulton R."/>
            <person name="Godfrey J."/>
            <person name="Minx P."/>
            <person name="Mitreva M."/>
            <person name="Roeseler W."/>
            <person name="Tian H."/>
            <person name="Witte H."/>
            <person name="Yang S.P."/>
            <person name="Wilson R.K."/>
            <person name="Sommer R.J."/>
        </authorList>
    </citation>
    <scope>NUCLEOTIDE SEQUENCE [LARGE SCALE GENOMIC DNA]</scope>
    <source>
        <strain evidence="8">PS312</strain>
    </source>
</reference>
<evidence type="ECO:0000256" key="4">
    <source>
        <dbReference type="ARBA" id="ARBA00022989"/>
    </source>
</evidence>
<dbReference type="Proteomes" id="UP000005239">
    <property type="component" value="Unassembled WGS sequence"/>
</dbReference>
<evidence type="ECO:0000313" key="7">
    <source>
        <dbReference type="EnsemblMetazoa" id="PPA05786.1"/>
    </source>
</evidence>
<dbReference type="GO" id="GO:0035269">
    <property type="term" value="P:protein O-linked glycosylation via mannose"/>
    <property type="evidence" value="ECO:0000318"/>
    <property type="project" value="GO_Central"/>
</dbReference>
<dbReference type="GO" id="GO:0015020">
    <property type="term" value="F:glucuronosyltransferase activity"/>
    <property type="evidence" value="ECO:0000318"/>
    <property type="project" value="GO_Central"/>
</dbReference>
<evidence type="ECO:0000256" key="3">
    <source>
        <dbReference type="ARBA" id="ARBA00022968"/>
    </source>
</evidence>
<evidence type="ECO:0000313" key="8">
    <source>
        <dbReference type="Proteomes" id="UP000005239"/>
    </source>
</evidence>
<dbReference type="InterPro" id="IPR051292">
    <property type="entry name" value="Xyl/GlcA_transferase"/>
</dbReference>
<evidence type="ECO:0000256" key="6">
    <source>
        <dbReference type="ARBA" id="ARBA00023180"/>
    </source>
</evidence>
<keyword evidence="6" id="KW-0325">Glycoprotein</keyword>
<dbReference type="InterPro" id="IPR019421">
    <property type="entry name" value="7TM_GPCR_serpentine_rcpt_Srd"/>
</dbReference>
<keyword evidence="8" id="KW-1185">Reference proteome</keyword>